<keyword evidence="1" id="KW-0812">Transmembrane</keyword>
<feature type="transmembrane region" description="Helical" evidence="1">
    <location>
        <begin position="156"/>
        <end position="178"/>
    </location>
</feature>
<evidence type="ECO:0000256" key="1">
    <source>
        <dbReference type="SAM" id="Phobius"/>
    </source>
</evidence>
<sequence>MIKLIGILIVALGFAFRFNTLLVVMVGGIVTGLISGLSINDIMSKFGEAFITNRYMTIPIVLTLPVIGLLERYGLKERAEALIRKAKGVTAGRVMLWYLFIREWSSALGLNIGGHPQTVRPIVAPMAEGAAAAKYGPLPENLKDSIKAHSAAMENVGFFFGEDIFIATGAILLMKGFFDSSGLHVGVWDMALWGLPTAIAVFFLSWHRLRKLDKRIDLEMIKRSGNQMGTNPEENTSRWDSI</sequence>
<dbReference type="InterPro" id="IPR010374">
    <property type="entry name" value="DUF969"/>
</dbReference>
<evidence type="ECO:0000313" key="2">
    <source>
        <dbReference type="EMBL" id="MCZ8514744.1"/>
    </source>
</evidence>
<feature type="transmembrane region" description="Helical" evidence="1">
    <location>
        <begin position="190"/>
        <end position="206"/>
    </location>
</feature>
<keyword evidence="1" id="KW-1133">Transmembrane helix</keyword>
<reference evidence="2 3" key="1">
    <citation type="submission" date="2022-12" db="EMBL/GenBank/DDBJ databases">
        <title>Draft genome sequence of Paenibacillus sp. dW9.</title>
        <authorList>
            <person name="Choi E.-W."/>
            <person name="Kim D.-U."/>
        </authorList>
    </citation>
    <scope>NUCLEOTIDE SEQUENCE [LARGE SCALE GENOMIC DNA]</scope>
    <source>
        <strain evidence="3">dW9</strain>
    </source>
</reference>
<gene>
    <name evidence="2" type="ORF">O9H85_20410</name>
</gene>
<name>A0ABT4QCY2_9BACL</name>
<feature type="transmembrane region" description="Helical" evidence="1">
    <location>
        <begin position="7"/>
        <end position="35"/>
    </location>
</feature>
<keyword evidence="3" id="KW-1185">Reference proteome</keyword>
<dbReference type="Proteomes" id="UP001527882">
    <property type="component" value="Unassembled WGS sequence"/>
</dbReference>
<dbReference type="Pfam" id="PF06149">
    <property type="entry name" value="DUF969"/>
    <property type="match status" value="1"/>
</dbReference>
<comment type="caution">
    <text evidence="2">The sequence shown here is derived from an EMBL/GenBank/DDBJ whole genome shotgun (WGS) entry which is preliminary data.</text>
</comment>
<protein>
    <submittedName>
        <fullName evidence="2">DUF969 domain-containing protein</fullName>
    </submittedName>
</protein>
<organism evidence="2 3">
    <name type="scientific">Paenibacillus gyeongsangnamensis</name>
    <dbReference type="NCBI Taxonomy" id="3388067"/>
    <lineage>
        <taxon>Bacteria</taxon>
        <taxon>Bacillati</taxon>
        <taxon>Bacillota</taxon>
        <taxon>Bacilli</taxon>
        <taxon>Bacillales</taxon>
        <taxon>Paenibacillaceae</taxon>
        <taxon>Paenibacillus</taxon>
    </lineage>
</organism>
<dbReference type="RefSeq" id="WP_269883264.1">
    <property type="nucleotide sequence ID" value="NZ_JAQAGZ010000013.1"/>
</dbReference>
<evidence type="ECO:0000313" key="3">
    <source>
        <dbReference type="Proteomes" id="UP001527882"/>
    </source>
</evidence>
<keyword evidence="1" id="KW-0472">Membrane</keyword>
<dbReference type="EMBL" id="JAQAGZ010000013">
    <property type="protein sequence ID" value="MCZ8514744.1"/>
    <property type="molecule type" value="Genomic_DNA"/>
</dbReference>
<feature type="transmembrane region" description="Helical" evidence="1">
    <location>
        <begin position="55"/>
        <end position="75"/>
    </location>
</feature>
<proteinExistence type="predicted"/>
<accession>A0ABT4QCY2</accession>